<gene>
    <name evidence="9" type="ORF">AQUCO_08300015v1</name>
</gene>
<dbReference type="EMBL" id="KZ305100">
    <property type="protein sequence ID" value="PIA27038.1"/>
    <property type="molecule type" value="Genomic_DNA"/>
</dbReference>
<evidence type="ECO:0000256" key="4">
    <source>
        <dbReference type="ARBA" id="ARBA00023125"/>
    </source>
</evidence>
<dbReference type="FunCoup" id="A0A2G5C6X2">
    <property type="interactions" value="32"/>
</dbReference>
<evidence type="ECO:0000313" key="10">
    <source>
        <dbReference type="Proteomes" id="UP000230069"/>
    </source>
</evidence>
<dbReference type="InterPro" id="IPR036638">
    <property type="entry name" value="HLH_DNA-bd_sf"/>
</dbReference>
<organism evidence="9 10">
    <name type="scientific">Aquilegia coerulea</name>
    <name type="common">Rocky mountain columbine</name>
    <dbReference type="NCBI Taxonomy" id="218851"/>
    <lineage>
        <taxon>Eukaryota</taxon>
        <taxon>Viridiplantae</taxon>
        <taxon>Streptophyta</taxon>
        <taxon>Embryophyta</taxon>
        <taxon>Tracheophyta</taxon>
        <taxon>Spermatophyta</taxon>
        <taxon>Magnoliopsida</taxon>
        <taxon>Ranunculales</taxon>
        <taxon>Ranunculaceae</taxon>
        <taxon>Thalictroideae</taxon>
        <taxon>Aquilegia</taxon>
    </lineage>
</organism>
<name>A0A2G5C6X2_AQUCA</name>
<dbReference type="STRING" id="218851.A0A2G5C6X2"/>
<comment type="subunit">
    <text evidence="2">Homodimer.</text>
</comment>
<keyword evidence="4" id="KW-0238">DNA-binding</keyword>
<evidence type="ECO:0000256" key="6">
    <source>
        <dbReference type="ARBA" id="ARBA00023242"/>
    </source>
</evidence>
<dbReference type="GO" id="GO:0000981">
    <property type="term" value="F:DNA-binding transcription factor activity, RNA polymerase II-specific"/>
    <property type="evidence" value="ECO:0007669"/>
    <property type="project" value="TreeGrafter"/>
</dbReference>
<feature type="region of interest" description="Disordered" evidence="7">
    <location>
        <begin position="54"/>
        <end position="114"/>
    </location>
</feature>
<dbReference type="Proteomes" id="UP000230069">
    <property type="component" value="Unassembled WGS sequence"/>
</dbReference>
<dbReference type="Gene3D" id="4.10.280.10">
    <property type="entry name" value="Helix-loop-helix DNA-binding domain"/>
    <property type="match status" value="1"/>
</dbReference>
<dbReference type="PANTHER" id="PTHR16223:SF335">
    <property type="entry name" value="TRANSCRIPTION FACTOR BHLH113"/>
    <property type="match status" value="1"/>
</dbReference>
<evidence type="ECO:0000256" key="7">
    <source>
        <dbReference type="SAM" id="MobiDB-lite"/>
    </source>
</evidence>
<feature type="compositionally biased region" description="Polar residues" evidence="7">
    <location>
        <begin position="84"/>
        <end position="94"/>
    </location>
</feature>
<reference evidence="9 10" key="1">
    <citation type="submission" date="2017-09" db="EMBL/GenBank/DDBJ databases">
        <title>WGS assembly of Aquilegia coerulea Goldsmith.</title>
        <authorList>
            <person name="Hodges S."/>
            <person name="Kramer E."/>
            <person name="Nordborg M."/>
            <person name="Tomkins J."/>
            <person name="Borevitz J."/>
            <person name="Derieg N."/>
            <person name="Yan J."/>
            <person name="Mihaltcheva S."/>
            <person name="Hayes R.D."/>
            <person name="Rokhsar D."/>
        </authorList>
    </citation>
    <scope>NUCLEOTIDE SEQUENCE [LARGE SCALE GENOMIC DNA]</scope>
    <source>
        <strain evidence="10">cv. Goldsmith</strain>
    </source>
</reference>
<dbReference type="OrthoDB" id="673975at2759"/>
<evidence type="ECO:0000256" key="1">
    <source>
        <dbReference type="ARBA" id="ARBA00004123"/>
    </source>
</evidence>
<dbReference type="CDD" id="cd11393">
    <property type="entry name" value="bHLH_AtbHLH_like"/>
    <property type="match status" value="1"/>
</dbReference>
<keyword evidence="3" id="KW-0805">Transcription regulation</keyword>
<keyword evidence="6" id="KW-0539">Nucleus</keyword>
<accession>A0A2G5C6X2</accession>
<dbReference type="InParanoid" id="A0A2G5C6X2"/>
<evidence type="ECO:0000313" key="9">
    <source>
        <dbReference type="EMBL" id="PIA27038.1"/>
    </source>
</evidence>
<dbReference type="InterPro" id="IPR011598">
    <property type="entry name" value="bHLH_dom"/>
</dbReference>
<feature type="compositionally biased region" description="Low complexity" evidence="7">
    <location>
        <begin position="54"/>
        <end position="70"/>
    </location>
</feature>
<dbReference type="GO" id="GO:0005634">
    <property type="term" value="C:nucleus"/>
    <property type="evidence" value="ECO:0007669"/>
    <property type="project" value="UniProtKB-SubCell"/>
</dbReference>
<evidence type="ECO:0000256" key="3">
    <source>
        <dbReference type="ARBA" id="ARBA00023015"/>
    </source>
</evidence>
<dbReference type="SMART" id="SM00353">
    <property type="entry name" value="HLH"/>
    <property type="match status" value="1"/>
</dbReference>
<evidence type="ECO:0000256" key="5">
    <source>
        <dbReference type="ARBA" id="ARBA00023163"/>
    </source>
</evidence>
<protein>
    <recommendedName>
        <fullName evidence="8">BHLH domain-containing protein</fullName>
    </recommendedName>
</protein>
<evidence type="ECO:0000259" key="8">
    <source>
        <dbReference type="PROSITE" id="PS50888"/>
    </source>
</evidence>
<keyword evidence="5" id="KW-0804">Transcription</keyword>
<dbReference type="PROSITE" id="PS50888">
    <property type="entry name" value="BHLH"/>
    <property type="match status" value="1"/>
</dbReference>
<keyword evidence="10" id="KW-1185">Reference proteome</keyword>
<dbReference type="GO" id="GO:0046983">
    <property type="term" value="F:protein dimerization activity"/>
    <property type="evidence" value="ECO:0007669"/>
    <property type="project" value="InterPro"/>
</dbReference>
<dbReference type="InterPro" id="IPR045239">
    <property type="entry name" value="bHLH95_bHLH"/>
</dbReference>
<dbReference type="InterPro" id="IPR045843">
    <property type="entry name" value="IND-like"/>
</dbReference>
<comment type="subcellular location">
    <subcellularLocation>
        <location evidence="1">Nucleus</location>
    </subcellularLocation>
</comment>
<dbReference type="FunFam" id="4.10.280.10:FF:000032">
    <property type="entry name" value="Transcription factor bHLH123 family"/>
    <property type="match status" value="1"/>
</dbReference>
<sequence>MATTKEEFAKNPISSMGNFIYPSSITTTFPSGNVPTMLCFNTNSENQKYRVLNGSESLSGSSSNNSSSSSTITKSKRSRAGKGNTEQETKNLGSVESKKTIKKTKTGNPTSTKTVRVRVRKEKLGDRIAALQQLVSPFGKTDTASVLHEAMGYIRFLHDQVQVLSSPYLQGLPSSNNFIQDARGEEEVKRRYDLKSRGLCLVPIECTTQVASSNGADFWSPATMGSNILNLKH</sequence>
<proteinExistence type="predicted"/>
<dbReference type="GO" id="GO:0000978">
    <property type="term" value="F:RNA polymerase II cis-regulatory region sequence-specific DNA binding"/>
    <property type="evidence" value="ECO:0007669"/>
    <property type="project" value="TreeGrafter"/>
</dbReference>
<feature type="domain" description="BHLH" evidence="8">
    <location>
        <begin position="108"/>
        <end position="157"/>
    </location>
</feature>
<dbReference type="AlphaFoldDB" id="A0A2G5C6X2"/>
<dbReference type="PANTHER" id="PTHR16223">
    <property type="entry name" value="TRANSCRIPTION FACTOR BHLH83-RELATED"/>
    <property type="match status" value="1"/>
</dbReference>
<evidence type="ECO:0000256" key="2">
    <source>
        <dbReference type="ARBA" id="ARBA00011738"/>
    </source>
</evidence>
<dbReference type="SUPFAM" id="SSF47459">
    <property type="entry name" value="HLH, helix-loop-helix DNA-binding domain"/>
    <property type="match status" value="1"/>
</dbReference>